<dbReference type="InterPro" id="IPR032818">
    <property type="entry name" value="DedA-like"/>
</dbReference>
<comment type="subcellular location">
    <subcellularLocation>
        <location evidence="1 7">Cell membrane</location>
        <topology evidence="1 7">Multi-pass membrane protein</topology>
    </subcellularLocation>
</comment>
<evidence type="ECO:0000313" key="10">
    <source>
        <dbReference type="Proteomes" id="UP000028640"/>
    </source>
</evidence>
<gene>
    <name evidence="9" type="ORF">GEAM_0250</name>
</gene>
<feature type="transmembrane region" description="Helical" evidence="7">
    <location>
        <begin position="56"/>
        <end position="77"/>
    </location>
</feature>
<dbReference type="GeneID" id="78380919"/>
<keyword evidence="5 7" id="KW-1133">Transmembrane helix</keyword>
<dbReference type="eggNOG" id="COG0586">
    <property type="taxonomic scope" value="Bacteria"/>
</dbReference>
<protein>
    <submittedName>
        <fullName evidence="9">DedA family inner membrane protein</fullName>
    </submittedName>
</protein>
<dbReference type="OrthoDB" id="9780918at2"/>
<dbReference type="Pfam" id="PF09335">
    <property type="entry name" value="VTT_dom"/>
    <property type="match status" value="1"/>
</dbReference>
<dbReference type="EMBL" id="JMPJ01000017">
    <property type="protein sequence ID" value="KFC85774.1"/>
    <property type="molecule type" value="Genomic_DNA"/>
</dbReference>
<feature type="transmembrane region" description="Helical" evidence="7">
    <location>
        <begin position="176"/>
        <end position="196"/>
    </location>
</feature>
<evidence type="ECO:0000256" key="2">
    <source>
        <dbReference type="ARBA" id="ARBA00010792"/>
    </source>
</evidence>
<dbReference type="STRING" id="910964.GEAM_0250"/>
<evidence type="ECO:0000256" key="5">
    <source>
        <dbReference type="ARBA" id="ARBA00022989"/>
    </source>
</evidence>
<keyword evidence="4 7" id="KW-0812">Transmembrane</keyword>
<dbReference type="RefSeq" id="WP_034787121.1">
    <property type="nucleotide sequence ID" value="NZ_JMPJ01000017.1"/>
</dbReference>
<name>A0A085GPX9_EWIA3</name>
<feature type="domain" description="VTT" evidence="8">
    <location>
        <begin position="36"/>
        <end position="159"/>
    </location>
</feature>
<evidence type="ECO:0000259" key="8">
    <source>
        <dbReference type="Pfam" id="PF09335"/>
    </source>
</evidence>
<feature type="transmembrane region" description="Helical" evidence="7">
    <location>
        <begin position="216"/>
        <end position="236"/>
    </location>
</feature>
<keyword evidence="10" id="KW-1185">Reference proteome</keyword>
<dbReference type="InterPro" id="IPR032816">
    <property type="entry name" value="VTT_dom"/>
</dbReference>
<reference evidence="9 10" key="1">
    <citation type="submission" date="2014-05" db="EMBL/GenBank/DDBJ databases">
        <title>ATOL: Assembling a taxonomically balanced genome-scale reconstruction of the evolutionary history of the Enterobacteriaceae.</title>
        <authorList>
            <person name="Plunkett G.III."/>
            <person name="Neeno-Eckwall E.C."/>
            <person name="Glasner J.D."/>
            <person name="Perna N.T."/>
        </authorList>
    </citation>
    <scope>NUCLEOTIDE SEQUENCE [LARGE SCALE GENOMIC DNA]</scope>
    <source>
        <strain evidence="9 10">ATCC 33852</strain>
    </source>
</reference>
<dbReference type="PANTHER" id="PTHR30353:SF15">
    <property type="entry name" value="INNER MEMBRANE PROTEIN YABI"/>
    <property type="match status" value="1"/>
</dbReference>
<keyword evidence="6 7" id="KW-0472">Membrane</keyword>
<comment type="caution">
    <text evidence="9">The sequence shown here is derived from an EMBL/GenBank/DDBJ whole genome shotgun (WGS) entry which is preliminary data.</text>
</comment>
<evidence type="ECO:0000256" key="7">
    <source>
        <dbReference type="RuleBase" id="RU367016"/>
    </source>
</evidence>
<comment type="similarity">
    <text evidence="2 7">Belongs to the DedA family.</text>
</comment>
<evidence type="ECO:0000256" key="3">
    <source>
        <dbReference type="ARBA" id="ARBA00022475"/>
    </source>
</evidence>
<dbReference type="PANTHER" id="PTHR30353">
    <property type="entry name" value="INNER MEMBRANE PROTEIN DEDA-RELATED"/>
    <property type="match status" value="1"/>
</dbReference>
<evidence type="ECO:0000256" key="4">
    <source>
        <dbReference type="ARBA" id="ARBA00022692"/>
    </source>
</evidence>
<proteinExistence type="inferred from homology"/>
<keyword evidence="3 7" id="KW-1003">Cell membrane</keyword>
<organism evidence="9 10">
    <name type="scientific">Ewingella americana (strain ATCC 33852 / DSM 4580 / CCUG 14506 / JCM 5911 / LMG 7869 / NCTC 12157 / CDC 1468-78)</name>
    <dbReference type="NCBI Taxonomy" id="910964"/>
    <lineage>
        <taxon>Bacteria</taxon>
        <taxon>Pseudomonadati</taxon>
        <taxon>Pseudomonadota</taxon>
        <taxon>Gammaproteobacteria</taxon>
        <taxon>Enterobacterales</taxon>
        <taxon>Yersiniaceae</taxon>
        <taxon>Ewingella</taxon>
    </lineage>
</organism>
<evidence type="ECO:0000313" key="9">
    <source>
        <dbReference type="EMBL" id="KFC85774.1"/>
    </source>
</evidence>
<dbReference type="GO" id="GO:0005886">
    <property type="term" value="C:plasma membrane"/>
    <property type="evidence" value="ECO:0007669"/>
    <property type="project" value="UniProtKB-SubCell"/>
</dbReference>
<feature type="transmembrane region" description="Helical" evidence="7">
    <location>
        <begin position="12"/>
        <end position="36"/>
    </location>
</feature>
<dbReference type="Proteomes" id="UP000028640">
    <property type="component" value="Unassembled WGS sequence"/>
</dbReference>
<evidence type="ECO:0000256" key="6">
    <source>
        <dbReference type="ARBA" id="ARBA00023136"/>
    </source>
</evidence>
<accession>A0A085GPX9</accession>
<dbReference type="AlphaFoldDB" id="A0A085GPX9"/>
<sequence length="255" mass="27945">MEAYLQHLVAQSVGIALIIVAVVAFFESLALVGLILPGTVMMATLGTLIGSGQVGLYEAWLAAGLGCFVGDWASYFIGRRFKGPLHNWKFLQRYQALLDKTGSALDRHSFATVIIGRFIGPTRPLVPMVAGMLSLPPYKFAPPNIVGCITWPPVYFLPGILAGVAIDIPAGHNSTVFKWLLLGSAALLWLTAWLLWRWFRSDKNSGDAMARWLPLARVRVLSVLGVIATAVCFVMLSKQPLMPVYGHLLWKVITR</sequence>
<evidence type="ECO:0000256" key="1">
    <source>
        <dbReference type="ARBA" id="ARBA00004651"/>
    </source>
</evidence>